<dbReference type="Proteomes" id="UP001055879">
    <property type="component" value="Linkage Group LG01"/>
</dbReference>
<protein>
    <submittedName>
        <fullName evidence="1">Uncharacterized protein</fullName>
    </submittedName>
</protein>
<comment type="caution">
    <text evidence="1">The sequence shown here is derived from an EMBL/GenBank/DDBJ whole genome shotgun (WGS) entry which is preliminary data.</text>
</comment>
<proteinExistence type="predicted"/>
<reference evidence="1 2" key="2">
    <citation type="journal article" date="2022" name="Mol. Ecol. Resour.">
        <title>The genomes of chicory, endive, great burdock and yacon provide insights into Asteraceae paleo-polyploidization history and plant inulin production.</title>
        <authorList>
            <person name="Fan W."/>
            <person name="Wang S."/>
            <person name="Wang H."/>
            <person name="Wang A."/>
            <person name="Jiang F."/>
            <person name="Liu H."/>
            <person name="Zhao H."/>
            <person name="Xu D."/>
            <person name="Zhang Y."/>
        </authorList>
    </citation>
    <scope>NUCLEOTIDE SEQUENCE [LARGE SCALE GENOMIC DNA]</scope>
    <source>
        <strain evidence="2">cv. Niubang</strain>
    </source>
</reference>
<keyword evidence="2" id="KW-1185">Reference proteome</keyword>
<gene>
    <name evidence="1" type="ORF">L6452_01566</name>
</gene>
<organism evidence="1 2">
    <name type="scientific">Arctium lappa</name>
    <name type="common">Greater burdock</name>
    <name type="synonym">Lappa major</name>
    <dbReference type="NCBI Taxonomy" id="4217"/>
    <lineage>
        <taxon>Eukaryota</taxon>
        <taxon>Viridiplantae</taxon>
        <taxon>Streptophyta</taxon>
        <taxon>Embryophyta</taxon>
        <taxon>Tracheophyta</taxon>
        <taxon>Spermatophyta</taxon>
        <taxon>Magnoliopsida</taxon>
        <taxon>eudicotyledons</taxon>
        <taxon>Gunneridae</taxon>
        <taxon>Pentapetalae</taxon>
        <taxon>asterids</taxon>
        <taxon>campanulids</taxon>
        <taxon>Asterales</taxon>
        <taxon>Asteraceae</taxon>
        <taxon>Carduoideae</taxon>
        <taxon>Cardueae</taxon>
        <taxon>Arctiinae</taxon>
        <taxon>Arctium</taxon>
    </lineage>
</organism>
<evidence type="ECO:0000313" key="1">
    <source>
        <dbReference type="EMBL" id="KAI3770433.1"/>
    </source>
</evidence>
<name>A0ACB9FI20_ARCLA</name>
<reference evidence="2" key="1">
    <citation type="journal article" date="2022" name="Mol. Ecol. Resour.">
        <title>The genomes of chicory, endive, great burdock and yacon provide insights into Asteraceae palaeo-polyploidization history and plant inulin production.</title>
        <authorList>
            <person name="Fan W."/>
            <person name="Wang S."/>
            <person name="Wang H."/>
            <person name="Wang A."/>
            <person name="Jiang F."/>
            <person name="Liu H."/>
            <person name="Zhao H."/>
            <person name="Xu D."/>
            <person name="Zhang Y."/>
        </authorList>
    </citation>
    <scope>NUCLEOTIDE SEQUENCE [LARGE SCALE GENOMIC DNA]</scope>
    <source>
        <strain evidence="2">cv. Niubang</strain>
    </source>
</reference>
<accession>A0ACB9FI20</accession>
<dbReference type="EMBL" id="CM042047">
    <property type="protein sequence ID" value="KAI3770433.1"/>
    <property type="molecule type" value="Genomic_DNA"/>
</dbReference>
<sequence>MFENRLSGDREFGGTWAHLANSKMTVGKSGEHDNQIKLATPQHKNPCTSMPERHDYIPFHSIPFHSTKHNTTTFLPPFQNNHHLHCFLHTYIVTVSVAAKPVVCLIPSVWLT</sequence>
<evidence type="ECO:0000313" key="2">
    <source>
        <dbReference type="Proteomes" id="UP001055879"/>
    </source>
</evidence>